<evidence type="ECO:0000313" key="3">
    <source>
        <dbReference type="Proteomes" id="UP001430193"/>
    </source>
</evidence>
<dbReference type="EMBL" id="JADIKF010000009">
    <property type="protein sequence ID" value="MBM7127898.1"/>
    <property type="molecule type" value="Genomic_DNA"/>
</dbReference>
<dbReference type="PROSITE" id="PS00455">
    <property type="entry name" value="AMP_BINDING"/>
    <property type="match status" value="1"/>
</dbReference>
<dbReference type="InterPro" id="IPR020459">
    <property type="entry name" value="AMP-binding"/>
</dbReference>
<gene>
    <name evidence="2" type="ORF">ISS99_00045</name>
</gene>
<reference evidence="2" key="1">
    <citation type="submission" date="2020-10" db="EMBL/GenBank/DDBJ databases">
        <title>Phylogeny of dyella-like bacteria.</title>
        <authorList>
            <person name="Fu J."/>
        </authorList>
    </citation>
    <scope>NUCLEOTIDE SEQUENCE</scope>
    <source>
        <strain evidence="2">DHON07</strain>
    </source>
</reference>
<dbReference type="InterPro" id="IPR000873">
    <property type="entry name" value="AMP-dep_synth/lig_dom"/>
</dbReference>
<evidence type="ECO:0000313" key="2">
    <source>
        <dbReference type="EMBL" id="MBM7127898.1"/>
    </source>
</evidence>
<organism evidence="2 3">
    <name type="scientific">Dyella mobilis</name>
    <dbReference type="NCBI Taxonomy" id="1849582"/>
    <lineage>
        <taxon>Bacteria</taxon>
        <taxon>Pseudomonadati</taxon>
        <taxon>Pseudomonadota</taxon>
        <taxon>Gammaproteobacteria</taxon>
        <taxon>Lysobacterales</taxon>
        <taxon>Rhodanobacteraceae</taxon>
        <taxon>Dyella</taxon>
    </lineage>
</organism>
<dbReference type="Pfam" id="PF00501">
    <property type="entry name" value="AMP-binding"/>
    <property type="match status" value="1"/>
</dbReference>
<dbReference type="PRINTS" id="PR00154">
    <property type="entry name" value="AMPBINDING"/>
</dbReference>
<feature type="non-terminal residue" evidence="2">
    <location>
        <position position="1"/>
    </location>
</feature>
<feature type="non-terminal residue" evidence="2">
    <location>
        <position position="305"/>
    </location>
</feature>
<protein>
    <submittedName>
        <fullName evidence="2">AMP-binding protein</fullName>
    </submittedName>
</protein>
<proteinExistence type="predicted"/>
<dbReference type="SUPFAM" id="SSF56801">
    <property type="entry name" value="Acetyl-CoA synthetase-like"/>
    <property type="match status" value="1"/>
</dbReference>
<name>A0ABS2KBZ4_9GAMM</name>
<evidence type="ECO:0000259" key="1">
    <source>
        <dbReference type="Pfam" id="PF00501"/>
    </source>
</evidence>
<dbReference type="PANTHER" id="PTHR45527:SF1">
    <property type="entry name" value="FATTY ACID SYNTHASE"/>
    <property type="match status" value="1"/>
</dbReference>
<dbReference type="PANTHER" id="PTHR45527">
    <property type="entry name" value="NONRIBOSOMAL PEPTIDE SYNTHETASE"/>
    <property type="match status" value="1"/>
</dbReference>
<feature type="domain" description="AMP-dependent synthetase/ligase" evidence="1">
    <location>
        <begin position="1"/>
        <end position="305"/>
    </location>
</feature>
<dbReference type="RefSeq" id="WP_204629522.1">
    <property type="nucleotide sequence ID" value="NZ_JADIKF010000009.1"/>
</dbReference>
<dbReference type="Gene3D" id="3.40.50.980">
    <property type="match status" value="2"/>
</dbReference>
<dbReference type="InterPro" id="IPR020845">
    <property type="entry name" value="AMP-binding_CS"/>
</dbReference>
<accession>A0ABS2KBZ4</accession>
<dbReference type="Gene3D" id="2.30.38.10">
    <property type="entry name" value="Luciferase, Domain 3"/>
    <property type="match status" value="1"/>
</dbReference>
<sequence length="305" mass="32646">LCVERSLAMVVGMLAILKAGAAYVPLDPVYSSDRLVQILRDAEPALLLSDAVGRRALGDTALACVPALHLDAEQFPWHERSEFNPDAGALKLNSQHLAYIIYTSGSTGTPKGVMVEHRQLVTSTWARSGVYRTDADTALLPLTSMAFDSSLAAIFGTLLFGGALHLLAQHSGTDPHYIHRYVKQAHITRVLCATSLARLLFSTKQSESSHGETAGLTDVIAGGEPCPEELGKYLTAKGICLYNEYGPSEATVWSSFYRYPAAGDAGKVVPIGRPIANTRIYVLDAHRQPVPRGVAGELYIGGAGV</sequence>
<keyword evidence="3" id="KW-1185">Reference proteome</keyword>
<comment type="caution">
    <text evidence="2">The sequence shown here is derived from an EMBL/GenBank/DDBJ whole genome shotgun (WGS) entry which is preliminary data.</text>
</comment>
<dbReference type="Proteomes" id="UP001430193">
    <property type="component" value="Unassembled WGS sequence"/>
</dbReference>